<dbReference type="AlphaFoldDB" id="A0AAD3D9J4"/>
<keyword evidence="5" id="KW-1185">Reference proteome</keyword>
<name>A0AAD3D9J4_9STRA</name>
<dbReference type="PROSITE" id="PS00639">
    <property type="entry name" value="THIOL_PROTEASE_HIS"/>
    <property type="match status" value="1"/>
</dbReference>
<comment type="similarity">
    <text evidence="1">Belongs to the peptidase C1 family.</text>
</comment>
<keyword evidence="2" id="KW-0865">Zymogen</keyword>
<dbReference type="GO" id="GO:0008234">
    <property type="term" value="F:cysteine-type peptidase activity"/>
    <property type="evidence" value="ECO:0007669"/>
    <property type="project" value="InterPro"/>
</dbReference>
<sequence>MVSNQHIPQYCGSCWAHAAMSSVADRIKIARMTSEKNMNEIGPDISLSIQFLLSCGSKVAGSCHGGSASGAFEFIKSVGYWPYETCMPYLACSADSTEGYCPFVNTECNPFNICRTCANPWKGGDCSEIDVFPFATIAEYGSYHNQVKEVMAEIYARGPVTAGINGIHLHNYTGGIIYDHVEWRDLKMTHEVEIVGWGYEESTDTKYWVVRNSHGEYFGELSFFRIEMDVNLLGIESHVSWATPKNWTIQNVPCVADGSNCIRSDDVGMYADPSLDDMKTYGRRALL</sequence>
<gene>
    <name evidence="4" type="ORF">CTEN210_15020</name>
</gene>
<evidence type="ECO:0000313" key="4">
    <source>
        <dbReference type="EMBL" id="GFH58544.1"/>
    </source>
</evidence>
<protein>
    <submittedName>
        <fullName evidence="4">Cysteine proteinase</fullName>
    </submittedName>
</protein>
<evidence type="ECO:0000256" key="2">
    <source>
        <dbReference type="ARBA" id="ARBA00023145"/>
    </source>
</evidence>
<dbReference type="PANTHER" id="PTHR12411">
    <property type="entry name" value="CYSTEINE PROTEASE FAMILY C1-RELATED"/>
    <property type="match status" value="1"/>
</dbReference>
<dbReference type="InterPro" id="IPR013128">
    <property type="entry name" value="Peptidase_C1A"/>
</dbReference>
<dbReference type="EMBL" id="BLLK01000062">
    <property type="protein sequence ID" value="GFH58544.1"/>
    <property type="molecule type" value="Genomic_DNA"/>
</dbReference>
<organism evidence="4 5">
    <name type="scientific">Chaetoceros tenuissimus</name>
    <dbReference type="NCBI Taxonomy" id="426638"/>
    <lineage>
        <taxon>Eukaryota</taxon>
        <taxon>Sar</taxon>
        <taxon>Stramenopiles</taxon>
        <taxon>Ochrophyta</taxon>
        <taxon>Bacillariophyta</taxon>
        <taxon>Coscinodiscophyceae</taxon>
        <taxon>Chaetocerotophycidae</taxon>
        <taxon>Chaetocerotales</taxon>
        <taxon>Chaetocerotaceae</taxon>
        <taxon>Chaetoceros</taxon>
    </lineage>
</organism>
<evidence type="ECO:0000259" key="3">
    <source>
        <dbReference type="SMART" id="SM00645"/>
    </source>
</evidence>
<reference evidence="4 5" key="1">
    <citation type="journal article" date="2021" name="Sci. Rep.">
        <title>The genome of the diatom Chaetoceros tenuissimus carries an ancient integrated fragment of an extant virus.</title>
        <authorList>
            <person name="Hongo Y."/>
            <person name="Kimura K."/>
            <person name="Takaki Y."/>
            <person name="Yoshida Y."/>
            <person name="Baba S."/>
            <person name="Kobayashi G."/>
            <person name="Nagasaki K."/>
            <person name="Hano T."/>
            <person name="Tomaru Y."/>
        </authorList>
    </citation>
    <scope>NUCLEOTIDE SEQUENCE [LARGE SCALE GENOMIC DNA]</scope>
    <source>
        <strain evidence="4 5">NIES-3715</strain>
    </source>
</reference>
<dbReference type="Pfam" id="PF00112">
    <property type="entry name" value="Peptidase_C1"/>
    <property type="match status" value="1"/>
</dbReference>
<dbReference type="GO" id="GO:0006508">
    <property type="term" value="P:proteolysis"/>
    <property type="evidence" value="ECO:0007669"/>
    <property type="project" value="InterPro"/>
</dbReference>
<dbReference type="Gene3D" id="3.90.70.10">
    <property type="entry name" value="Cysteine proteinases"/>
    <property type="match status" value="1"/>
</dbReference>
<dbReference type="SUPFAM" id="SSF54001">
    <property type="entry name" value="Cysteine proteinases"/>
    <property type="match status" value="1"/>
</dbReference>
<dbReference type="InterPro" id="IPR025660">
    <property type="entry name" value="Pept_his_AS"/>
</dbReference>
<evidence type="ECO:0000313" key="5">
    <source>
        <dbReference type="Proteomes" id="UP001054902"/>
    </source>
</evidence>
<proteinExistence type="inferred from homology"/>
<dbReference type="Proteomes" id="UP001054902">
    <property type="component" value="Unassembled WGS sequence"/>
</dbReference>
<feature type="domain" description="Peptidase C1A papain C-terminal" evidence="3">
    <location>
        <begin position="1"/>
        <end position="243"/>
    </location>
</feature>
<comment type="caution">
    <text evidence="4">The sequence shown here is derived from an EMBL/GenBank/DDBJ whole genome shotgun (WGS) entry which is preliminary data.</text>
</comment>
<dbReference type="InterPro" id="IPR038765">
    <property type="entry name" value="Papain-like_cys_pep_sf"/>
</dbReference>
<accession>A0AAD3D9J4</accession>
<dbReference type="InterPro" id="IPR000668">
    <property type="entry name" value="Peptidase_C1A_C"/>
</dbReference>
<evidence type="ECO:0000256" key="1">
    <source>
        <dbReference type="ARBA" id="ARBA00008455"/>
    </source>
</evidence>
<dbReference type="SMART" id="SM00645">
    <property type="entry name" value="Pept_C1"/>
    <property type="match status" value="1"/>
</dbReference>
<dbReference type="PRINTS" id="PR00705">
    <property type="entry name" value="PAPAIN"/>
</dbReference>